<dbReference type="EMBL" id="LR134155">
    <property type="protein sequence ID" value="VEA71332.1"/>
    <property type="molecule type" value="Genomic_DNA"/>
</dbReference>
<dbReference type="GeneID" id="61763809"/>
<dbReference type="Proteomes" id="UP000307968">
    <property type="component" value="Chromosome"/>
</dbReference>
<sequence>MRELNKVELQDVSGAGPIADAAKALGNGIGALIENFGIKGAKDAAANLGNGIGEVIEAGLSVLSGIFGGIFGRRPAK</sequence>
<evidence type="ECO:0000313" key="1">
    <source>
        <dbReference type="EMBL" id="MBH1931844.1"/>
    </source>
</evidence>
<evidence type="ECO:0000313" key="8">
    <source>
        <dbReference type="Proteomes" id="UP000624159"/>
    </source>
</evidence>
<proteinExistence type="predicted"/>
<dbReference type="EMBL" id="LR134493">
    <property type="protein sequence ID" value="VEI62665.1"/>
    <property type="molecule type" value="Genomic_DNA"/>
</dbReference>
<dbReference type="Proteomes" id="UP000624159">
    <property type="component" value="Unassembled WGS sequence"/>
</dbReference>
<organism evidence="3 6">
    <name type="scientific">Serratia rubidaea</name>
    <name type="common">Serratia marinorubra</name>
    <dbReference type="NCBI Taxonomy" id="61652"/>
    <lineage>
        <taxon>Bacteria</taxon>
        <taxon>Pseudomonadati</taxon>
        <taxon>Pseudomonadota</taxon>
        <taxon>Gammaproteobacteria</taxon>
        <taxon>Enterobacterales</taxon>
        <taxon>Yersiniaceae</taxon>
        <taxon>Serratia</taxon>
    </lineage>
</organism>
<dbReference type="EMBL" id="JADULK010000012">
    <property type="protein sequence ID" value="MBH1931844.1"/>
    <property type="molecule type" value="Genomic_DNA"/>
</dbReference>
<keyword evidence="8" id="KW-1185">Reference proteome</keyword>
<dbReference type="EMBL" id="LR590463">
    <property type="protein sequence ID" value="VTP59916.1"/>
    <property type="molecule type" value="Genomic_DNA"/>
</dbReference>
<evidence type="ECO:0000313" key="2">
    <source>
        <dbReference type="EMBL" id="VEA71332.1"/>
    </source>
</evidence>
<evidence type="ECO:0000313" key="4">
    <source>
        <dbReference type="EMBL" id="VTP59916.1"/>
    </source>
</evidence>
<dbReference type="AlphaFoldDB" id="A0A3S5AFT1"/>
<evidence type="ECO:0000313" key="6">
    <source>
        <dbReference type="Proteomes" id="UP000281904"/>
    </source>
</evidence>
<reference evidence="5 6" key="1">
    <citation type="submission" date="2018-12" db="EMBL/GenBank/DDBJ databases">
        <authorList>
            <consortium name="Pathogen Informatics"/>
        </authorList>
    </citation>
    <scope>NUCLEOTIDE SEQUENCE [LARGE SCALE GENOMIC DNA]</scope>
    <source>
        <strain evidence="3 6">NCTC10036</strain>
        <strain evidence="4 7">NCTC12971</strain>
        <strain evidence="2 5">NCTC9419</strain>
    </source>
</reference>
<evidence type="ECO:0000313" key="7">
    <source>
        <dbReference type="Proteomes" id="UP000307968"/>
    </source>
</evidence>
<name>A0A3S5AFT1_SERRU</name>
<accession>A0A3S5AFT1</accession>
<gene>
    <name evidence="1" type="ORF">I5U13_19485</name>
    <name evidence="3" type="ORF">NCTC10036_01235</name>
    <name evidence="4" type="ORF">NCTC12971_00366</name>
    <name evidence="2" type="ORF">NCTC9419_02883</name>
</gene>
<reference evidence="1 8" key="2">
    <citation type="submission" date="2020-11" db="EMBL/GenBank/DDBJ databases">
        <title>Enhanced detection system for hospital associated transmission using whole genome sequencing surveillance.</title>
        <authorList>
            <person name="Harrison L.H."/>
            <person name="Van Tyne D."/>
            <person name="Marsh J.W."/>
            <person name="Griffith M.P."/>
            <person name="Snyder D.J."/>
            <person name="Cooper V.S."/>
            <person name="Mustapha M."/>
        </authorList>
    </citation>
    <scope>NUCLEOTIDE SEQUENCE [LARGE SCALE GENOMIC DNA]</scope>
    <source>
        <strain evidence="1 8">SER00230</strain>
    </source>
</reference>
<dbReference type="RefSeq" id="WP_054307480.1">
    <property type="nucleotide sequence ID" value="NZ_CAMIPJ010000002.1"/>
</dbReference>
<dbReference type="Proteomes" id="UP000271603">
    <property type="component" value="Chromosome"/>
</dbReference>
<evidence type="ECO:0000313" key="5">
    <source>
        <dbReference type="Proteomes" id="UP000271603"/>
    </source>
</evidence>
<protein>
    <submittedName>
        <fullName evidence="3">Uncharacterized protein</fullName>
    </submittedName>
</protein>
<evidence type="ECO:0000313" key="3">
    <source>
        <dbReference type="EMBL" id="VEI62665.1"/>
    </source>
</evidence>
<dbReference type="Proteomes" id="UP000281904">
    <property type="component" value="Chromosome"/>
</dbReference>